<dbReference type="Pfam" id="PF02545">
    <property type="entry name" value="Maf"/>
    <property type="match status" value="1"/>
</dbReference>
<dbReference type="PIRSF" id="PIRSF006305">
    <property type="entry name" value="Maf"/>
    <property type="match status" value="1"/>
</dbReference>
<evidence type="ECO:0000256" key="1">
    <source>
        <dbReference type="ARBA" id="ARBA00001968"/>
    </source>
</evidence>
<dbReference type="EC" id="3.6.1.9" evidence="4"/>
<comment type="caution">
    <text evidence="4">Lacks conserved residue(s) required for the propagation of feature annotation.</text>
</comment>
<dbReference type="PANTHER" id="PTHR43213">
    <property type="entry name" value="BIFUNCTIONAL DTTP/UTP PYROPHOSPHATASE/METHYLTRANSFERASE PROTEIN-RELATED"/>
    <property type="match status" value="1"/>
</dbReference>
<keyword evidence="2 4" id="KW-0378">Hydrolase</keyword>
<comment type="caution">
    <text evidence="5">The sequence shown here is derived from an EMBL/GenBank/DDBJ whole genome shotgun (WGS) entry which is preliminary data.</text>
</comment>
<comment type="function">
    <text evidence="4">Nucleoside triphosphate pyrophosphatase. May have a dual role in cell division arrest and in preventing the incorporation of modified nucleotides into cellular nucleic acids.</text>
</comment>
<dbReference type="OrthoDB" id="9813962at2"/>
<feature type="active site" description="Proton acceptor" evidence="4">
    <location>
        <position position="87"/>
    </location>
</feature>
<protein>
    <recommendedName>
        <fullName evidence="4">Nucleoside triphosphate pyrophosphatase</fullName>
        <ecNumber evidence="4">3.6.1.9</ecNumber>
    </recommendedName>
    <alternativeName>
        <fullName evidence="4">Nucleotide pyrophosphatase</fullName>
        <shortName evidence="4">Nucleotide PPase</shortName>
    </alternativeName>
</protein>
<proteinExistence type="inferred from homology"/>
<organism evidence="5 6">
    <name type="scientific">Aliishimia ponticola</name>
    <dbReference type="NCBI Taxonomy" id="2499833"/>
    <lineage>
        <taxon>Bacteria</taxon>
        <taxon>Pseudomonadati</taxon>
        <taxon>Pseudomonadota</taxon>
        <taxon>Alphaproteobacteria</taxon>
        <taxon>Rhodobacterales</taxon>
        <taxon>Paracoccaceae</taxon>
        <taxon>Aliishimia</taxon>
    </lineage>
</organism>
<evidence type="ECO:0000256" key="2">
    <source>
        <dbReference type="ARBA" id="ARBA00022801"/>
    </source>
</evidence>
<dbReference type="SUPFAM" id="SSF52972">
    <property type="entry name" value="ITPase-like"/>
    <property type="match status" value="1"/>
</dbReference>
<dbReference type="GO" id="GO:0009117">
    <property type="term" value="P:nucleotide metabolic process"/>
    <property type="evidence" value="ECO:0007669"/>
    <property type="project" value="UniProtKB-KW"/>
</dbReference>
<evidence type="ECO:0000256" key="4">
    <source>
        <dbReference type="HAMAP-Rule" id="MF_00528"/>
    </source>
</evidence>
<dbReference type="PANTHER" id="PTHR43213:SF5">
    <property type="entry name" value="BIFUNCTIONAL DTTP_UTP PYROPHOSPHATASE_METHYLTRANSFERASE PROTEIN-RELATED"/>
    <property type="match status" value="1"/>
</dbReference>
<dbReference type="CDD" id="cd00555">
    <property type="entry name" value="Maf"/>
    <property type="match status" value="1"/>
</dbReference>
<dbReference type="GO" id="GO:0047429">
    <property type="term" value="F:nucleoside triphosphate diphosphatase activity"/>
    <property type="evidence" value="ECO:0007669"/>
    <property type="project" value="UniProtKB-EC"/>
</dbReference>
<comment type="cofactor">
    <cofactor evidence="1 4">
        <name>a divalent metal cation</name>
        <dbReference type="ChEBI" id="CHEBI:60240"/>
    </cofactor>
</comment>
<dbReference type="Proteomes" id="UP000306602">
    <property type="component" value="Unassembled WGS sequence"/>
</dbReference>
<dbReference type="GO" id="GO:0005737">
    <property type="term" value="C:cytoplasm"/>
    <property type="evidence" value="ECO:0007669"/>
    <property type="project" value="UniProtKB-SubCell"/>
</dbReference>
<comment type="catalytic activity">
    <reaction evidence="4">
        <text>a 2'-deoxyribonucleoside 5'-triphosphate + H2O = a 2'-deoxyribonucleoside 5'-phosphate + diphosphate + H(+)</text>
        <dbReference type="Rhea" id="RHEA:44644"/>
        <dbReference type="ChEBI" id="CHEBI:15377"/>
        <dbReference type="ChEBI" id="CHEBI:15378"/>
        <dbReference type="ChEBI" id="CHEBI:33019"/>
        <dbReference type="ChEBI" id="CHEBI:61560"/>
        <dbReference type="ChEBI" id="CHEBI:65317"/>
        <dbReference type="EC" id="3.6.1.9"/>
    </reaction>
</comment>
<accession>A0A4S4N6V4</accession>
<keyword evidence="4" id="KW-0963">Cytoplasm</keyword>
<evidence type="ECO:0000313" key="6">
    <source>
        <dbReference type="Proteomes" id="UP000306602"/>
    </source>
</evidence>
<keyword evidence="6" id="KW-1185">Reference proteome</keyword>
<comment type="similarity">
    <text evidence="4">Belongs to the Maf family.</text>
</comment>
<sequence length="210" mass="23603">MFYCVIHRDLPKAFPMILASASQIRSDLLHRARIEHEIRVARIDEDSVKKSLLAEEISPRDIADALAEAKARKVSEAAPDQLVLGCDQVLDLSGKLLSKPTDPDDCIAQLKLLRKQRHKLHSAAVICEAGRPIWRHIGTATLQMRDLSDAYIEDYVARNWDSIQHSVGGYKLEEEGVRLFFSVHGDFFHVLGLPLLELISYLVARNDVGV</sequence>
<reference evidence="5 6" key="1">
    <citation type="submission" date="2019-04" db="EMBL/GenBank/DDBJ databases">
        <title>Shimia ponticola sp. nov., isolated from seawater.</title>
        <authorList>
            <person name="Kim Y.-O."/>
            <person name="Yoon J.-H."/>
        </authorList>
    </citation>
    <scope>NUCLEOTIDE SEQUENCE [LARGE SCALE GENOMIC DNA]</scope>
    <source>
        <strain evidence="5 6">MYP11</strain>
    </source>
</reference>
<name>A0A4S4N6V4_9RHOB</name>
<gene>
    <name evidence="5" type="ORF">E4Z66_16845</name>
</gene>
<keyword evidence="3 4" id="KW-0546">Nucleotide metabolism</keyword>
<dbReference type="Gene3D" id="3.90.950.10">
    <property type="match status" value="1"/>
</dbReference>
<evidence type="ECO:0000256" key="3">
    <source>
        <dbReference type="ARBA" id="ARBA00023080"/>
    </source>
</evidence>
<dbReference type="AlphaFoldDB" id="A0A4S4N6V4"/>
<dbReference type="HAMAP" id="MF_00528">
    <property type="entry name" value="Maf"/>
    <property type="match status" value="1"/>
</dbReference>
<dbReference type="InterPro" id="IPR003697">
    <property type="entry name" value="Maf-like"/>
</dbReference>
<dbReference type="EMBL" id="SRKY01000005">
    <property type="protein sequence ID" value="THH34872.1"/>
    <property type="molecule type" value="Genomic_DNA"/>
</dbReference>
<comment type="subcellular location">
    <subcellularLocation>
        <location evidence="4">Cytoplasm</location>
    </subcellularLocation>
</comment>
<evidence type="ECO:0000313" key="5">
    <source>
        <dbReference type="EMBL" id="THH34872.1"/>
    </source>
</evidence>
<dbReference type="InterPro" id="IPR029001">
    <property type="entry name" value="ITPase-like_fam"/>
</dbReference>
<comment type="catalytic activity">
    <reaction evidence="4">
        <text>a ribonucleoside 5'-triphosphate + H2O = a ribonucleoside 5'-phosphate + diphosphate + H(+)</text>
        <dbReference type="Rhea" id="RHEA:23996"/>
        <dbReference type="ChEBI" id="CHEBI:15377"/>
        <dbReference type="ChEBI" id="CHEBI:15378"/>
        <dbReference type="ChEBI" id="CHEBI:33019"/>
        <dbReference type="ChEBI" id="CHEBI:58043"/>
        <dbReference type="ChEBI" id="CHEBI:61557"/>
        <dbReference type="EC" id="3.6.1.9"/>
    </reaction>
</comment>